<evidence type="ECO:0000256" key="4">
    <source>
        <dbReference type="ARBA" id="ARBA00022691"/>
    </source>
</evidence>
<dbReference type="InterPro" id="IPR047939">
    <property type="entry name" value="BREX_1_PglX"/>
</dbReference>
<dbReference type="Gene3D" id="3.40.50.150">
    <property type="entry name" value="Vaccinia Virus protein VP39"/>
    <property type="match status" value="1"/>
</dbReference>
<evidence type="ECO:0000313" key="7">
    <source>
        <dbReference type="EMBL" id="MCQ6963686.1"/>
    </source>
</evidence>
<dbReference type="RefSeq" id="WP_256623627.1">
    <property type="nucleotide sequence ID" value="NZ_JTEO01000006.1"/>
</dbReference>
<evidence type="ECO:0000256" key="5">
    <source>
        <dbReference type="ARBA" id="ARBA00047942"/>
    </source>
</evidence>
<reference evidence="7 8" key="1">
    <citation type="journal article" date="2011" name="Appl. Environ. Microbiol.">
        <title>Methanogenic archaea isolated from Taiwan's Chelungpu fault.</title>
        <authorList>
            <person name="Wu S.Y."/>
            <person name="Lai M.C."/>
        </authorList>
    </citation>
    <scope>NUCLEOTIDE SEQUENCE [LARGE SCALE GENOMIC DNA]</scope>
    <source>
        <strain evidence="7 8">St545Mb</strain>
    </source>
</reference>
<dbReference type="PANTHER" id="PTHR33841">
    <property type="entry name" value="DNA METHYLTRANSFERASE YEEA-RELATED"/>
    <property type="match status" value="1"/>
</dbReference>
<dbReference type="GO" id="GO:0003676">
    <property type="term" value="F:nucleic acid binding"/>
    <property type="evidence" value="ECO:0007669"/>
    <property type="project" value="InterPro"/>
</dbReference>
<dbReference type="EC" id="2.1.1.72" evidence="1"/>
<keyword evidence="7" id="KW-0378">Hydrolase</keyword>
<feature type="domain" description="Type II methyltransferase M.TaqI-like" evidence="6">
    <location>
        <begin position="338"/>
        <end position="554"/>
    </location>
</feature>
<dbReference type="NCBIfam" id="NF033452">
    <property type="entry name" value="BREX_1_MTaseX"/>
    <property type="match status" value="1"/>
</dbReference>
<dbReference type="GO" id="GO:0004519">
    <property type="term" value="F:endonuclease activity"/>
    <property type="evidence" value="ECO:0007669"/>
    <property type="project" value="UniProtKB-KW"/>
</dbReference>
<keyword evidence="7" id="KW-0255">Endonuclease</keyword>
<dbReference type="InterPro" id="IPR029063">
    <property type="entry name" value="SAM-dependent_MTases_sf"/>
</dbReference>
<dbReference type="Proteomes" id="UP001206983">
    <property type="component" value="Unassembled WGS sequence"/>
</dbReference>
<dbReference type="InterPro" id="IPR002052">
    <property type="entry name" value="DNA_methylase_N6_adenine_CS"/>
</dbReference>
<gene>
    <name evidence="7" type="ORF">PV02_11640</name>
</gene>
<dbReference type="PROSITE" id="PS00092">
    <property type="entry name" value="N6_MTASE"/>
    <property type="match status" value="1"/>
</dbReference>
<dbReference type="PANTHER" id="PTHR33841:SF1">
    <property type="entry name" value="DNA METHYLTRANSFERASE A"/>
    <property type="match status" value="1"/>
</dbReference>
<dbReference type="InterPro" id="IPR050953">
    <property type="entry name" value="N4_N6_ade-DNA_methylase"/>
</dbReference>
<dbReference type="AlphaFoldDB" id="A0AAE3HBS1"/>
<evidence type="ECO:0000256" key="2">
    <source>
        <dbReference type="ARBA" id="ARBA00022603"/>
    </source>
</evidence>
<name>A0AAE3HBS1_9EURY</name>
<comment type="catalytic activity">
    <reaction evidence="5">
        <text>a 2'-deoxyadenosine in DNA + S-adenosyl-L-methionine = an N(6)-methyl-2'-deoxyadenosine in DNA + S-adenosyl-L-homocysteine + H(+)</text>
        <dbReference type="Rhea" id="RHEA:15197"/>
        <dbReference type="Rhea" id="RHEA-COMP:12418"/>
        <dbReference type="Rhea" id="RHEA-COMP:12419"/>
        <dbReference type="ChEBI" id="CHEBI:15378"/>
        <dbReference type="ChEBI" id="CHEBI:57856"/>
        <dbReference type="ChEBI" id="CHEBI:59789"/>
        <dbReference type="ChEBI" id="CHEBI:90615"/>
        <dbReference type="ChEBI" id="CHEBI:90616"/>
        <dbReference type="EC" id="2.1.1.72"/>
    </reaction>
</comment>
<keyword evidence="7" id="KW-0540">Nuclease</keyword>
<dbReference type="InterPro" id="IPR011639">
    <property type="entry name" value="MethylTrfase_TaqI-like_dom"/>
</dbReference>
<evidence type="ECO:0000259" key="6">
    <source>
        <dbReference type="Pfam" id="PF07669"/>
    </source>
</evidence>
<accession>A0AAE3HBS1</accession>
<proteinExistence type="predicted"/>
<keyword evidence="8" id="KW-1185">Reference proteome</keyword>
<organism evidence="7 8">
    <name type="scientific">Methanolobus chelungpuianus</name>
    <dbReference type="NCBI Taxonomy" id="502115"/>
    <lineage>
        <taxon>Archaea</taxon>
        <taxon>Methanobacteriati</taxon>
        <taxon>Methanobacteriota</taxon>
        <taxon>Stenosarchaea group</taxon>
        <taxon>Methanomicrobia</taxon>
        <taxon>Methanosarcinales</taxon>
        <taxon>Methanosarcinaceae</taxon>
        <taxon>Methanolobus</taxon>
    </lineage>
</organism>
<sequence>MDKAKVIKFSDTVREKLLHEVKERAAFYGIRPKDLLPVDSEHSDSIVIGGKVFNRKIKDQREHLVREVKLKGYERVMDEVTYTWFNRFVALKFMEVNDYIQVKVFTSDNAERTEPGIITHALELDFLDLDSNQVLDMKAESKDEELYKFLILRLCNYLNRTMPFMFEKIEDYTELLFPENLLHIDSIVKDINEIIPEDDWREVEIIGWIYQDYIAPKKDKVFKDLQKNIKISKENIPAATQLFTPHWIVRYLVENSLGRLWMLNRPGSKLYERMDYYIRPEQSETDFLKVSSPEDIRVCDPACGSGHMLVYAFDLLYAIYEEEGYDHAEIPEMILTRNLYGVEIDERAGELAAFALAMKARRKNRKFFQNPVHPNICVLKSVSFEEGELNAYTSAVGRELFTNDIRATLLQFNEADNFGSLIRPKAEDVSGILKLLKSKNLSENLTLLSTHQKVLQALKQADCLSPKYHVVVANPPYMGGKGMNARLKDFAQDNYPNSKSDFFAMFIERNLYLAMKKGMVAMITMQSWMFLSSFEKLRGSILDERTILSLAHLGPRAFDSIGGEVVSTTAFVIENAQRPEYKGAYIRLVDGNCEAEKDAWLREAVMQVRIVAQQMEAQ</sequence>
<keyword evidence="3" id="KW-0808">Transferase</keyword>
<evidence type="ECO:0000256" key="1">
    <source>
        <dbReference type="ARBA" id="ARBA00011900"/>
    </source>
</evidence>
<keyword evidence="2" id="KW-0489">Methyltransferase</keyword>
<keyword evidence="4" id="KW-0949">S-adenosyl-L-methionine</keyword>
<protein>
    <recommendedName>
        <fullName evidence="1">site-specific DNA-methyltransferase (adenine-specific)</fullName>
        <ecNumber evidence="1">2.1.1.72</ecNumber>
    </recommendedName>
</protein>
<dbReference type="GO" id="GO:0032259">
    <property type="term" value="P:methylation"/>
    <property type="evidence" value="ECO:0007669"/>
    <property type="project" value="UniProtKB-KW"/>
</dbReference>
<dbReference type="GO" id="GO:0009007">
    <property type="term" value="F:site-specific DNA-methyltransferase (adenine-specific) activity"/>
    <property type="evidence" value="ECO:0007669"/>
    <property type="project" value="UniProtKB-EC"/>
</dbReference>
<dbReference type="Pfam" id="PF07669">
    <property type="entry name" value="Eco57I"/>
    <property type="match status" value="1"/>
</dbReference>
<dbReference type="PRINTS" id="PR00507">
    <property type="entry name" value="N12N6MTFRASE"/>
</dbReference>
<comment type="caution">
    <text evidence="7">The sequence shown here is derived from an EMBL/GenBank/DDBJ whole genome shotgun (WGS) entry which is preliminary data.</text>
</comment>
<evidence type="ECO:0000313" key="8">
    <source>
        <dbReference type="Proteomes" id="UP001206983"/>
    </source>
</evidence>
<dbReference type="GO" id="GO:0006304">
    <property type="term" value="P:DNA modification"/>
    <property type="evidence" value="ECO:0007669"/>
    <property type="project" value="InterPro"/>
</dbReference>
<evidence type="ECO:0000256" key="3">
    <source>
        <dbReference type="ARBA" id="ARBA00022679"/>
    </source>
</evidence>
<dbReference type="SUPFAM" id="SSF53335">
    <property type="entry name" value="S-adenosyl-L-methionine-dependent methyltransferases"/>
    <property type="match status" value="1"/>
</dbReference>
<dbReference type="EMBL" id="JTEO01000006">
    <property type="protein sequence ID" value="MCQ6963686.1"/>
    <property type="molecule type" value="Genomic_DNA"/>
</dbReference>